<accession>A0A1F6MDA1</accession>
<gene>
    <name evidence="2" type="ORF">A3C90_03720</name>
</gene>
<evidence type="ECO:0000313" key="2">
    <source>
        <dbReference type="EMBL" id="OGH69616.1"/>
    </source>
</evidence>
<dbReference type="InterPro" id="IPR051599">
    <property type="entry name" value="Cell_Envelope_Assoc"/>
</dbReference>
<dbReference type="GO" id="GO:0005886">
    <property type="term" value="C:plasma membrane"/>
    <property type="evidence" value="ECO:0007669"/>
    <property type="project" value="TreeGrafter"/>
</dbReference>
<dbReference type="AlphaFoldDB" id="A0A1F6MDA1"/>
<comment type="caution">
    <text evidence="2">The sequence shown here is derived from an EMBL/GenBank/DDBJ whole genome shotgun (WGS) entry which is preliminary data.</text>
</comment>
<evidence type="ECO:0000259" key="1">
    <source>
        <dbReference type="Pfam" id="PF02698"/>
    </source>
</evidence>
<feature type="domain" description="DUF218" evidence="1">
    <location>
        <begin position="61"/>
        <end position="193"/>
    </location>
</feature>
<name>A0A1F6MDA1_9BACT</name>
<dbReference type="EMBL" id="MFQE01000073">
    <property type="protein sequence ID" value="OGH69616.1"/>
    <property type="molecule type" value="Genomic_DNA"/>
</dbReference>
<sequence>MKVFFHRMHQFSKKHWKKATILFVATILLLSALTLYASKTILAYESYIVEDVDAGGEYPIAMIFGGGMIDENTMTEMQRDRVMKGIELYVTGKVLGLLLTGDDGTRWKFDEVGSMKELVQQYGVSDDRILVDAKGSRTYESCKNASEDFHVNKAVVISQRFHLPRILYICRNMGIDAVGIAADLSEYEDRWTPGVRETLARFKAWVEITVKKPWLN</sequence>
<dbReference type="Pfam" id="PF02698">
    <property type="entry name" value="DUF218"/>
    <property type="match status" value="1"/>
</dbReference>
<dbReference type="STRING" id="1798683.A3C90_03720"/>
<dbReference type="InterPro" id="IPR003848">
    <property type="entry name" value="DUF218"/>
</dbReference>
<evidence type="ECO:0000313" key="3">
    <source>
        <dbReference type="Proteomes" id="UP000177457"/>
    </source>
</evidence>
<dbReference type="Proteomes" id="UP000177457">
    <property type="component" value="Unassembled WGS sequence"/>
</dbReference>
<protein>
    <recommendedName>
        <fullName evidence="1">DUF218 domain-containing protein</fullName>
    </recommendedName>
</protein>
<proteinExistence type="predicted"/>
<dbReference type="CDD" id="cd06259">
    <property type="entry name" value="YdcF-like"/>
    <property type="match status" value="1"/>
</dbReference>
<organism evidence="2 3">
    <name type="scientific">Candidatus Magasanikbacteria bacterium RIFCSPHIGHO2_02_FULL_51_14</name>
    <dbReference type="NCBI Taxonomy" id="1798683"/>
    <lineage>
        <taxon>Bacteria</taxon>
        <taxon>Candidatus Magasanikiibacteriota</taxon>
    </lineage>
</organism>
<reference evidence="2 3" key="1">
    <citation type="journal article" date="2016" name="Nat. Commun.">
        <title>Thousands of microbial genomes shed light on interconnected biogeochemical processes in an aquifer system.</title>
        <authorList>
            <person name="Anantharaman K."/>
            <person name="Brown C.T."/>
            <person name="Hug L.A."/>
            <person name="Sharon I."/>
            <person name="Castelle C.J."/>
            <person name="Probst A.J."/>
            <person name="Thomas B.C."/>
            <person name="Singh A."/>
            <person name="Wilkins M.J."/>
            <person name="Karaoz U."/>
            <person name="Brodie E.L."/>
            <person name="Williams K.H."/>
            <person name="Hubbard S.S."/>
            <person name="Banfield J.F."/>
        </authorList>
    </citation>
    <scope>NUCLEOTIDE SEQUENCE [LARGE SCALE GENOMIC DNA]</scope>
</reference>
<dbReference type="PANTHER" id="PTHR30336">
    <property type="entry name" value="INNER MEMBRANE PROTEIN, PROBABLE PERMEASE"/>
    <property type="match status" value="1"/>
</dbReference>
<dbReference type="PANTHER" id="PTHR30336:SF6">
    <property type="entry name" value="INTEGRAL MEMBRANE PROTEIN"/>
    <property type="match status" value="1"/>
</dbReference>